<dbReference type="OrthoDB" id="6299824at2"/>
<evidence type="ECO:0000256" key="1">
    <source>
        <dbReference type="SAM" id="MobiDB-lite"/>
    </source>
</evidence>
<feature type="chain" id="PRO_5004215189" evidence="2">
    <location>
        <begin position="21"/>
        <end position="153"/>
    </location>
</feature>
<dbReference type="PROSITE" id="PS00018">
    <property type="entry name" value="EF_HAND_1"/>
    <property type="match status" value="1"/>
</dbReference>
<dbReference type="Gene3D" id="1.10.238.10">
    <property type="entry name" value="EF-hand"/>
    <property type="match status" value="1"/>
</dbReference>
<accession>Q2SLY2</accession>
<gene>
    <name evidence="4" type="ordered locus">HCH_01484</name>
</gene>
<sequence length="153" mass="16072">MNKALAIVTASFLAALTACSDETSVQTEQPVAEQQPQTEMSAPVQITEAPTSSDQYAGPAVEQVFSYLDTDRNSVINKEEAAADSSINEAFAQIDIDQNGEISRDEFVVYSGEATASGSRAGQLYEAEPQPDMAVDPAAPADAPADLETAPAE</sequence>
<dbReference type="CDD" id="cd00051">
    <property type="entry name" value="EFh"/>
    <property type="match status" value="1"/>
</dbReference>
<proteinExistence type="predicted"/>
<dbReference type="PROSITE" id="PS51257">
    <property type="entry name" value="PROKAR_LIPOPROTEIN"/>
    <property type="match status" value="1"/>
</dbReference>
<dbReference type="EMBL" id="CP000155">
    <property type="protein sequence ID" value="ABC28342.1"/>
    <property type="molecule type" value="Genomic_DNA"/>
</dbReference>
<dbReference type="GO" id="GO:0005509">
    <property type="term" value="F:calcium ion binding"/>
    <property type="evidence" value="ECO:0007669"/>
    <property type="project" value="InterPro"/>
</dbReference>
<feature type="domain" description="EF-hand" evidence="3">
    <location>
        <begin position="82"/>
        <end position="117"/>
    </location>
</feature>
<feature type="signal peptide" evidence="2">
    <location>
        <begin position="1"/>
        <end position="20"/>
    </location>
</feature>
<dbReference type="PROSITE" id="PS50222">
    <property type="entry name" value="EF_HAND_2"/>
    <property type="match status" value="1"/>
</dbReference>
<feature type="compositionally biased region" description="Low complexity" evidence="1">
    <location>
        <begin position="130"/>
        <end position="153"/>
    </location>
</feature>
<evidence type="ECO:0000256" key="2">
    <source>
        <dbReference type="SAM" id="SignalP"/>
    </source>
</evidence>
<evidence type="ECO:0000313" key="5">
    <source>
        <dbReference type="Proteomes" id="UP000000238"/>
    </source>
</evidence>
<feature type="region of interest" description="Disordered" evidence="1">
    <location>
        <begin position="23"/>
        <end position="57"/>
    </location>
</feature>
<dbReference type="HOGENOM" id="CLU_1710708_0_0_6"/>
<dbReference type="KEGG" id="hch:HCH_01484"/>
<dbReference type="Proteomes" id="UP000000238">
    <property type="component" value="Chromosome"/>
</dbReference>
<dbReference type="Pfam" id="PF13202">
    <property type="entry name" value="EF-hand_5"/>
    <property type="match status" value="1"/>
</dbReference>
<reference evidence="4 5" key="1">
    <citation type="journal article" date="2005" name="Nucleic Acids Res.">
        <title>Genomic blueprint of Hahella chejuensis, a marine microbe producing an algicidal agent.</title>
        <authorList>
            <person name="Jeong H."/>
            <person name="Yim J.H."/>
            <person name="Lee C."/>
            <person name="Choi S.-H."/>
            <person name="Park Y.K."/>
            <person name="Yoon S.H."/>
            <person name="Hur C.-G."/>
            <person name="Kang H.-Y."/>
            <person name="Kim D."/>
            <person name="Lee H.H."/>
            <person name="Park K.H."/>
            <person name="Park S.-H."/>
            <person name="Park H.-S."/>
            <person name="Lee H.K."/>
            <person name="Oh T.K."/>
            <person name="Kim J.F."/>
        </authorList>
    </citation>
    <scope>NUCLEOTIDE SEQUENCE [LARGE SCALE GENOMIC DNA]</scope>
    <source>
        <strain evidence="4 5">KCTC 2396</strain>
    </source>
</reference>
<dbReference type="InterPro" id="IPR018247">
    <property type="entry name" value="EF_Hand_1_Ca_BS"/>
</dbReference>
<keyword evidence="2" id="KW-0732">Signal</keyword>
<protein>
    <submittedName>
        <fullName evidence="4">Protein containing EF hand domain</fullName>
    </submittedName>
</protein>
<dbReference type="RefSeq" id="WP_011395415.1">
    <property type="nucleotide sequence ID" value="NC_007645.1"/>
</dbReference>
<keyword evidence="5" id="KW-1185">Reference proteome</keyword>
<feature type="region of interest" description="Disordered" evidence="1">
    <location>
        <begin position="126"/>
        <end position="153"/>
    </location>
</feature>
<organism evidence="4 5">
    <name type="scientific">Hahella chejuensis (strain KCTC 2396)</name>
    <dbReference type="NCBI Taxonomy" id="349521"/>
    <lineage>
        <taxon>Bacteria</taxon>
        <taxon>Pseudomonadati</taxon>
        <taxon>Pseudomonadota</taxon>
        <taxon>Gammaproteobacteria</taxon>
        <taxon>Oceanospirillales</taxon>
        <taxon>Hahellaceae</taxon>
        <taxon>Hahella</taxon>
    </lineage>
</organism>
<feature type="compositionally biased region" description="Polar residues" evidence="1">
    <location>
        <begin position="23"/>
        <end position="40"/>
    </location>
</feature>
<name>Q2SLY2_HAHCH</name>
<evidence type="ECO:0000313" key="4">
    <source>
        <dbReference type="EMBL" id="ABC28342.1"/>
    </source>
</evidence>
<dbReference type="InterPro" id="IPR002048">
    <property type="entry name" value="EF_hand_dom"/>
</dbReference>
<dbReference type="SUPFAM" id="SSF47473">
    <property type="entry name" value="EF-hand"/>
    <property type="match status" value="1"/>
</dbReference>
<evidence type="ECO:0000259" key="3">
    <source>
        <dbReference type="PROSITE" id="PS50222"/>
    </source>
</evidence>
<dbReference type="InterPro" id="IPR011992">
    <property type="entry name" value="EF-hand-dom_pair"/>
</dbReference>
<dbReference type="AlphaFoldDB" id="Q2SLY2"/>